<dbReference type="AlphaFoldDB" id="H5X376"/>
<evidence type="ECO:0008006" key="3">
    <source>
        <dbReference type="Google" id="ProtNLM"/>
    </source>
</evidence>
<dbReference type="InterPro" id="IPR031795">
    <property type="entry name" value="Zf-HC3"/>
</dbReference>
<evidence type="ECO:0000313" key="2">
    <source>
        <dbReference type="Proteomes" id="UP000004926"/>
    </source>
</evidence>
<dbReference type="eggNOG" id="ENOG5031K5G">
    <property type="taxonomic scope" value="Bacteria"/>
</dbReference>
<evidence type="ECO:0000313" key="1">
    <source>
        <dbReference type="EMBL" id="EHR48745.1"/>
    </source>
</evidence>
<gene>
    <name evidence="1" type="ORF">SacmaDRAFT_0444</name>
</gene>
<dbReference type="EMBL" id="CM001439">
    <property type="protein sequence ID" value="EHR48745.1"/>
    <property type="molecule type" value="Genomic_DNA"/>
</dbReference>
<dbReference type="Proteomes" id="UP000004926">
    <property type="component" value="Chromosome"/>
</dbReference>
<proteinExistence type="predicted"/>
<name>H5X376_9PSEU</name>
<keyword evidence="2" id="KW-1185">Reference proteome</keyword>
<organism evidence="1 2">
    <name type="scientific">Saccharomonospora marina XMU15</name>
    <dbReference type="NCBI Taxonomy" id="882083"/>
    <lineage>
        <taxon>Bacteria</taxon>
        <taxon>Bacillati</taxon>
        <taxon>Actinomycetota</taxon>
        <taxon>Actinomycetes</taxon>
        <taxon>Pseudonocardiales</taxon>
        <taxon>Pseudonocardiaceae</taxon>
        <taxon>Saccharomonospora</taxon>
    </lineage>
</organism>
<protein>
    <recommendedName>
        <fullName evidence="3">Zinc-finger domain-containing protein</fullName>
    </recommendedName>
</protein>
<dbReference type="STRING" id="882083.SacmaDRAFT_0444"/>
<sequence>MISRGHEMTRFRWQQANGRRHAYDTGTTAIPHPGVVFTALCGKEVTPRERDFVELSGCCYAPTCWRCDHEWRVRDGFPPEEIPPLPENA</sequence>
<reference evidence="1 2" key="1">
    <citation type="journal article" date="2012" name="Stand. Genomic Sci.">
        <title>Genome sequence of the ocean sediment bacterium Saccharomonospora marina type strain (XMU15(T)).</title>
        <authorList>
            <person name="Klenk H.P."/>
            <person name="Lu M."/>
            <person name="Lucas S."/>
            <person name="Lapidus A."/>
            <person name="Copeland A."/>
            <person name="Pitluck S."/>
            <person name="Goodwin L.A."/>
            <person name="Han C."/>
            <person name="Tapia R."/>
            <person name="Brambilla E.M."/>
            <person name="Potter G."/>
            <person name="Land M."/>
            <person name="Ivanova N."/>
            <person name="Rohde M."/>
            <person name="Goker M."/>
            <person name="Detter J.C."/>
            <person name="Li W.J."/>
            <person name="Kyrpides N.C."/>
            <person name="Woyke T."/>
        </authorList>
    </citation>
    <scope>NUCLEOTIDE SEQUENCE [LARGE SCALE GENOMIC DNA]</scope>
    <source>
        <strain evidence="1 2">XMU15</strain>
    </source>
</reference>
<dbReference type="Gene3D" id="2.30.30.990">
    <property type="entry name" value="Malonyl-[acyl-carrier protein] O-methyltransferase, zinc-finger motif"/>
    <property type="match status" value="1"/>
</dbReference>
<dbReference type="HOGENOM" id="CLU_171107_0_0_11"/>
<accession>H5X376</accession>
<dbReference type="Pfam" id="PF16827">
    <property type="entry name" value="zf-HC3"/>
    <property type="match status" value="1"/>
</dbReference>